<evidence type="ECO:0000256" key="5">
    <source>
        <dbReference type="ARBA" id="ARBA00023306"/>
    </source>
</evidence>
<dbReference type="GO" id="GO:1902977">
    <property type="term" value="P:mitotic DNA replication preinitiation complex assembly"/>
    <property type="evidence" value="ECO:0007669"/>
    <property type="project" value="TreeGrafter"/>
</dbReference>
<gene>
    <name evidence="6" type="ORF">MERGE_003013</name>
</gene>
<evidence type="ECO:0000256" key="1">
    <source>
        <dbReference type="ARBA" id="ARBA00004123"/>
    </source>
</evidence>
<comment type="similarity">
    <text evidence="2">Belongs to the CDC45 family.</text>
</comment>
<dbReference type="PANTHER" id="PTHR10507:SF0">
    <property type="entry name" value="CELL DIVISION CONTROL PROTEIN 45 HOMOLOG"/>
    <property type="match status" value="1"/>
</dbReference>
<reference evidence="6" key="1">
    <citation type="submission" date="2020-06" db="EMBL/GenBank/DDBJ databases">
        <title>Genomes of multiple members of Pneumocystis genus reveal paths to human pathogen Pneumocystis jirovecii.</title>
        <authorList>
            <person name="Cisse O.H."/>
            <person name="Ma L."/>
            <person name="Dekker J."/>
            <person name="Khil P."/>
            <person name="Jo J."/>
            <person name="Brenchley J."/>
            <person name="Blair R."/>
            <person name="Pahar B."/>
            <person name="Chabe M."/>
            <person name="Van Rompay K.A."/>
            <person name="Keesler R."/>
            <person name="Sukura A."/>
            <person name="Hirsch V."/>
            <person name="Kutty G."/>
            <person name="Liu Y."/>
            <person name="Peng L."/>
            <person name="Chen J."/>
            <person name="Song J."/>
            <person name="Weissenbacher-Lang C."/>
            <person name="Xu J."/>
            <person name="Upham N.S."/>
            <person name="Stajich J.E."/>
            <person name="Cuomo C.A."/>
            <person name="Cushion M.T."/>
            <person name="Kovacs J.A."/>
        </authorList>
    </citation>
    <scope>NUCLEOTIDE SEQUENCE</scope>
    <source>
        <strain evidence="6">2A</strain>
    </source>
</reference>
<dbReference type="GO" id="GO:0003697">
    <property type="term" value="F:single-stranded DNA binding"/>
    <property type="evidence" value="ECO:0007669"/>
    <property type="project" value="TreeGrafter"/>
</dbReference>
<keyword evidence="4" id="KW-0539">Nucleus</keyword>
<proteinExistence type="inferred from homology"/>
<dbReference type="Pfam" id="PF02724">
    <property type="entry name" value="CDC45"/>
    <property type="match status" value="1"/>
</dbReference>
<sequence>MFIRRSNYVDAYSRIKAASLSGSCAVLIFVALEVDALCACKMLSTIMKHDFISHKIQPVSGYQDILDINQTVVLNNENLRFLILLNCGALIDLSQYLTPQDYVTIYVIDSHRPWNLDNAFSDNNIFVFDDGDIEEKLSEERRAYEALAEASDQELEQDDYDDSIADEKEYFFEDEDENFEKRKLKKRDTLILDDALQDPVSSDPAQLSLDCSAKHDSRTAKRKQYYKYQRILSNYYDSGTWFGECISSQVYSLASDIGREDNELLWLAIIGLTSQEMHRRTSYSKYLQLYSLFKDEVDRLNPPLSDAKDIKRAHGRTADDSSIKARNEFRFMLVRHWSLYDAMFHSSYLGTKLKIWSEYGKKKLHKLFAKMGISLQQCHQIYTHMDMDLKKSLQEKLDRFAPLYGLNDLIYPSFIRTFGFKCTLSASDASYGLSALLETGKHKCEKYDPNKENQRPLENIEHSDKQEDIVRDLWLTYFYDAFDALDNIDALYSSLSVAMELQRAIVRTGTYLIDKRAIRHLKAFRIAVLKEGPDLGIFTHPFALSRLAIWVADAINEQEQEQGRTRHLPFVIASLNERTDTYLLLGTSVSASSDELEDNANYNRNRFGLIFSQVARATSARLKMDAFDAYCVEIFYKLYMEGPSSDSLFNTCDQKEVTASKKKEKDICNKLIGSGKTSGLQDKSPISKKIQNLPDSMSKTELPKEVKHNSIKLTGFVSSVINSVKAAWVKAEKKYKKSLRRQNKLRHLKKCSNSDLLKVKKTALKARKRLKHAEVDKENVSYICSEPIVSQSCVEKSPVSELKSLDLPMSIDTNGPNLDNLLAGFDSMDQNFKDTEAVKTDNLYSFESLKKEFEKTKKRLQIFEEKYGTFEELFLNAEHEQTLETFNTPKTQNQRMVDMTSSTSISKDIPTSIDNLSIINQTKNYELLDNEDPSLEILSPVILQNKNISYNTE</sequence>
<evidence type="ECO:0000256" key="4">
    <source>
        <dbReference type="ARBA" id="ARBA00023242"/>
    </source>
</evidence>
<keyword evidence="3" id="KW-0235">DNA replication</keyword>
<dbReference type="GO" id="GO:0003688">
    <property type="term" value="F:DNA replication origin binding"/>
    <property type="evidence" value="ECO:0007669"/>
    <property type="project" value="TreeGrafter"/>
</dbReference>
<evidence type="ECO:0000313" key="7">
    <source>
        <dbReference type="Proteomes" id="UP000663699"/>
    </source>
</evidence>
<accession>A0A899FP17</accession>
<organism evidence="6 7">
    <name type="scientific">Pneumocystis wakefieldiae</name>
    <dbReference type="NCBI Taxonomy" id="38082"/>
    <lineage>
        <taxon>Eukaryota</taxon>
        <taxon>Fungi</taxon>
        <taxon>Dikarya</taxon>
        <taxon>Ascomycota</taxon>
        <taxon>Taphrinomycotina</taxon>
        <taxon>Pneumocystomycetes</taxon>
        <taxon>Pneumocystaceae</taxon>
        <taxon>Pneumocystis</taxon>
    </lineage>
</organism>
<dbReference type="Proteomes" id="UP000663699">
    <property type="component" value="Chromosome 7"/>
</dbReference>
<evidence type="ECO:0000313" key="6">
    <source>
        <dbReference type="EMBL" id="QSL65700.1"/>
    </source>
</evidence>
<dbReference type="GO" id="GO:0000727">
    <property type="term" value="P:double-strand break repair via break-induced replication"/>
    <property type="evidence" value="ECO:0007669"/>
    <property type="project" value="TreeGrafter"/>
</dbReference>
<dbReference type="InterPro" id="IPR003874">
    <property type="entry name" value="CDC45"/>
</dbReference>
<dbReference type="GO" id="GO:0006270">
    <property type="term" value="P:DNA replication initiation"/>
    <property type="evidence" value="ECO:0007669"/>
    <property type="project" value="InterPro"/>
</dbReference>
<dbReference type="OrthoDB" id="10258882at2759"/>
<keyword evidence="5" id="KW-0131">Cell cycle</keyword>
<dbReference type="EMBL" id="CP054538">
    <property type="protein sequence ID" value="QSL65700.1"/>
    <property type="molecule type" value="Genomic_DNA"/>
</dbReference>
<evidence type="ECO:0000256" key="2">
    <source>
        <dbReference type="ARBA" id="ARBA00010727"/>
    </source>
</evidence>
<dbReference type="GO" id="GO:0031261">
    <property type="term" value="C:DNA replication preinitiation complex"/>
    <property type="evidence" value="ECO:0007669"/>
    <property type="project" value="TreeGrafter"/>
</dbReference>
<name>A0A899FP17_9ASCO</name>
<dbReference type="PANTHER" id="PTHR10507">
    <property type="entry name" value="CDC45-RELATED PROTEIN"/>
    <property type="match status" value="1"/>
</dbReference>
<keyword evidence="7" id="KW-1185">Reference proteome</keyword>
<dbReference type="GO" id="GO:0003682">
    <property type="term" value="F:chromatin binding"/>
    <property type="evidence" value="ECO:0007669"/>
    <property type="project" value="TreeGrafter"/>
</dbReference>
<dbReference type="AlphaFoldDB" id="A0A899FP17"/>
<evidence type="ECO:0000256" key="3">
    <source>
        <dbReference type="ARBA" id="ARBA00022705"/>
    </source>
</evidence>
<protein>
    <submittedName>
        <fullName evidence="6">Uncharacterized protein</fullName>
    </submittedName>
</protein>
<comment type="subcellular location">
    <subcellularLocation>
        <location evidence="1">Nucleus</location>
    </subcellularLocation>
</comment>